<evidence type="ECO:0000256" key="1">
    <source>
        <dbReference type="SAM" id="MobiDB-lite"/>
    </source>
</evidence>
<keyword evidence="2" id="KW-1133">Transmembrane helix</keyword>
<dbReference type="OrthoDB" id="9342777at2"/>
<keyword evidence="4" id="KW-1185">Reference proteome</keyword>
<dbReference type="EMBL" id="FUKR01000052">
    <property type="protein sequence ID" value="SJN34986.1"/>
    <property type="molecule type" value="Genomic_DNA"/>
</dbReference>
<accession>A0A1R4JSI2</accession>
<evidence type="ECO:0000256" key="2">
    <source>
        <dbReference type="SAM" id="Phobius"/>
    </source>
</evidence>
<name>A0A1R4JSI2_9MICO</name>
<dbReference type="InterPro" id="IPR043857">
    <property type="entry name" value="DUF5819"/>
</dbReference>
<dbReference type="Pfam" id="PF19136">
    <property type="entry name" value="DUF5819"/>
    <property type="match status" value="1"/>
</dbReference>
<feature type="region of interest" description="Disordered" evidence="1">
    <location>
        <begin position="207"/>
        <end position="230"/>
    </location>
</feature>
<dbReference type="AlphaFoldDB" id="A0A1R4JSI2"/>
<sequence>MTERVAPRRSVLTRVVLYALVVLTAWHVFASFLWIAPRAPLREVVPGTALSSYMLPLFGQSWSVFAPEPINGDYRLDVRAVADGETTDWVSATDVEVSMIRSTLTPPRGGIQAIDVSSRFKGAWDKLDEAGKEVAALNYYKDDWETRMAAELEGHATEDEVAAYLAQERRTTAYASQVAYAIWGDGVEQVQFRSSRQNIIPFAERNDPDAVRPEAQNAATGWRGPVVEEGQSSDSFRDVFLRAYERLEK</sequence>
<reference evidence="4" key="1">
    <citation type="submission" date="2017-02" db="EMBL/GenBank/DDBJ databases">
        <authorList>
            <person name="Dridi B."/>
        </authorList>
    </citation>
    <scope>NUCLEOTIDE SEQUENCE [LARGE SCALE GENOMIC DNA]</scope>
    <source>
        <strain evidence="4">EB411</strain>
    </source>
</reference>
<organism evidence="3 4">
    <name type="scientific">Mycetocola reblochoni REB411</name>
    <dbReference type="NCBI Taxonomy" id="1255698"/>
    <lineage>
        <taxon>Bacteria</taxon>
        <taxon>Bacillati</taxon>
        <taxon>Actinomycetota</taxon>
        <taxon>Actinomycetes</taxon>
        <taxon>Micrococcales</taxon>
        <taxon>Microbacteriaceae</taxon>
        <taxon>Mycetocola</taxon>
    </lineage>
</organism>
<dbReference type="Proteomes" id="UP000196778">
    <property type="component" value="Unassembled WGS sequence"/>
</dbReference>
<gene>
    <name evidence="3" type="ORF">FM119_09195</name>
</gene>
<keyword evidence="2" id="KW-0812">Transmembrane</keyword>
<evidence type="ECO:0000313" key="4">
    <source>
        <dbReference type="Proteomes" id="UP000196778"/>
    </source>
</evidence>
<keyword evidence="2" id="KW-0472">Membrane</keyword>
<dbReference type="RefSeq" id="WP_087137396.1">
    <property type="nucleotide sequence ID" value="NZ_FUKR01000052.1"/>
</dbReference>
<feature type="transmembrane region" description="Helical" evidence="2">
    <location>
        <begin position="12"/>
        <end position="36"/>
    </location>
</feature>
<protein>
    <submittedName>
        <fullName evidence="3">Uncharacterized protein</fullName>
    </submittedName>
</protein>
<evidence type="ECO:0000313" key="3">
    <source>
        <dbReference type="EMBL" id="SJN34986.1"/>
    </source>
</evidence>
<proteinExistence type="predicted"/>